<reference evidence="2 3" key="1">
    <citation type="submission" date="2020-07" db="EMBL/GenBank/DDBJ databases">
        <title>Genomic Encyclopedia of Type Strains, Phase IV (KMG-IV): sequencing the most valuable type-strain genomes for metagenomic binning, comparative biology and taxonomic classification.</title>
        <authorList>
            <person name="Goeker M."/>
        </authorList>
    </citation>
    <scope>NUCLEOTIDE SEQUENCE [LARGE SCALE GENOMIC DNA]</scope>
    <source>
        <strain evidence="2 3">DSM 45533</strain>
    </source>
</reference>
<protein>
    <submittedName>
        <fullName evidence="2">Putative membrane protein YesL</fullName>
    </submittedName>
</protein>
<evidence type="ECO:0000313" key="3">
    <source>
        <dbReference type="Proteomes" id="UP000530928"/>
    </source>
</evidence>
<dbReference type="Pfam" id="PF04854">
    <property type="entry name" value="DUF624"/>
    <property type="match status" value="1"/>
</dbReference>
<dbReference type="AlphaFoldDB" id="A0A7W0CH50"/>
<feature type="transmembrane region" description="Helical" evidence="1">
    <location>
        <begin position="21"/>
        <end position="44"/>
    </location>
</feature>
<keyword evidence="3" id="KW-1185">Reference proteome</keyword>
<proteinExistence type="predicted"/>
<sequence>MASPVSERGTFGSGPLSRAGALIYSLIVTELLFLATGAPALVLLTLLERDAGNAPLAALCVAPLGPAASAALYAVRHRGRDLADLHPARVFWRGYRANAAGALKVWLPWLAVLAIIAINLAHFDAAGVPGWWAVLMVVVAAGSLLWMSAALVITSLFAFRARDVARLAAWSLTRFPGLTLTSVCLVVLAGALAVFVAEPLTLLPAPVFAMALLYHARPMIAEIEERFTA</sequence>
<name>A0A7W0CH50_9ACTN</name>
<feature type="transmembrane region" description="Helical" evidence="1">
    <location>
        <begin position="56"/>
        <end position="75"/>
    </location>
</feature>
<dbReference type="Proteomes" id="UP000530928">
    <property type="component" value="Unassembled WGS sequence"/>
</dbReference>
<keyword evidence="1" id="KW-1133">Transmembrane helix</keyword>
<dbReference type="EMBL" id="JACDUR010000002">
    <property type="protein sequence ID" value="MBA2890924.1"/>
    <property type="molecule type" value="Genomic_DNA"/>
</dbReference>
<keyword evidence="1" id="KW-0472">Membrane</keyword>
<keyword evidence="1" id="KW-0812">Transmembrane</keyword>
<feature type="transmembrane region" description="Helical" evidence="1">
    <location>
        <begin position="130"/>
        <end position="157"/>
    </location>
</feature>
<dbReference type="RefSeq" id="WP_181609694.1">
    <property type="nucleotide sequence ID" value="NZ_BAABAM010000006.1"/>
</dbReference>
<accession>A0A7W0CH50</accession>
<comment type="caution">
    <text evidence="2">The sequence shown here is derived from an EMBL/GenBank/DDBJ whole genome shotgun (WGS) entry which is preliminary data.</text>
</comment>
<feature type="transmembrane region" description="Helical" evidence="1">
    <location>
        <begin position="95"/>
        <end position="118"/>
    </location>
</feature>
<gene>
    <name evidence="2" type="ORF">HNR30_002265</name>
</gene>
<dbReference type="InterPro" id="IPR006938">
    <property type="entry name" value="DUF624"/>
</dbReference>
<evidence type="ECO:0000313" key="2">
    <source>
        <dbReference type="EMBL" id="MBA2890924.1"/>
    </source>
</evidence>
<organism evidence="2 3">
    <name type="scientific">Nonomuraea soli</name>
    <dbReference type="NCBI Taxonomy" id="1032476"/>
    <lineage>
        <taxon>Bacteria</taxon>
        <taxon>Bacillati</taxon>
        <taxon>Actinomycetota</taxon>
        <taxon>Actinomycetes</taxon>
        <taxon>Streptosporangiales</taxon>
        <taxon>Streptosporangiaceae</taxon>
        <taxon>Nonomuraea</taxon>
    </lineage>
</organism>
<evidence type="ECO:0000256" key="1">
    <source>
        <dbReference type="SAM" id="Phobius"/>
    </source>
</evidence>
<feature type="transmembrane region" description="Helical" evidence="1">
    <location>
        <begin position="178"/>
        <end position="197"/>
    </location>
</feature>